<keyword evidence="8" id="KW-1133">Transmembrane helix</keyword>
<evidence type="ECO:0000256" key="3">
    <source>
        <dbReference type="ARBA" id="ARBA00013650"/>
    </source>
</evidence>
<dbReference type="SUPFAM" id="SSF51306">
    <property type="entry name" value="LexA/Signal peptidase"/>
    <property type="match status" value="1"/>
</dbReference>
<dbReference type="Proteomes" id="UP000076632">
    <property type="component" value="Unassembled WGS sequence"/>
</dbReference>
<dbReference type="CDD" id="cd06530">
    <property type="entry name" value="S26_SPase_I"/>
    <property type="match status" value="1"/>
</dbReference>
<evidence type="ECO:0000256" key="7">
    <source>
        <dbReference type="ARBA" id="ARBA00022801"/>
    </source>
</evidence>
<evidence type="ECO:0000259" key="12">
    <source>
        <dbReference type="Pfam" id="PF10502"/>
    </source>
</evidence>
<keyword evidence="14" id="KW-1185">Reference proteome</keyword>
<dbReference type="GO" id="GO:0042720">
    <property type="term" value="C:mitochondrial inner membrane peptidase complex"/>
    <property type="evidence" value="ECO:0007669"/>
    <property type="project" value="InterPro"/>
</dbReference>
<evidence type="ECO:0000256" key="1">
    <source>
        <dbReference type="ARBA" id="ARBA00004434"/>
    </source>
</evidence>
<dbReference type="InterPro" id="IPR019533">
    <property type="entry name" value="Peptidase_S26"/>
</dbReference>
<keyword evidence="9" id="KW-0496">Mitochondrion</keyword>
<feature type="active site" evidence="11">
    <location>
        <position position="74"/>
    </location>
</feature>
<accession>A0A165HDE0</accession>
<dbReference type="InterPro" id="IPR036286">
    <property type="entry name" value="LexA/Signal_pep-like_sf"/>
</dbReference>
<keyword evidence="10" id="KW-0472">Membrane</keyword>
<dbReference type="Gene3D" id="2.10.109.10">
    <property type="entry name" value="Umud Fragment, subunit A"/>
    <property type="match status" value="1"/>
</dbReference>
<dbReference type="InParanoid" id="A0A165HDE0"/>
<dbReference type="InterPro" id="IPR000223">
    <property type="entry name" value="Pept_S26A_signal_pept_1"/>
</dbReference>
<evidence type="ECO:0000256" key="11">
    <source>
        <dbReference type="PIRSR" id="PIRSR600223-1"/>
    </source>
</evidence>
<protein>
    <recommendedName>
        <fullName evidence="3">Mitochondrial inner membrane protease subunit 2</fullName>
    </recommendedName>
</protein>
<evidence type="ECO:0000256" key="9">
    <source>
        <dbReference type="ARBA" id="ARBA00023128"/>
    </source>
</evidence>
<keyword evidence="7" id="KW-0378">Hydrolase</keyword>
<comment type="subcellular location">
    <subcellularLocation>
        <location evidence="1">Mitochondrion inner membrane</location>
        <topology evidence="1">Single-pass membrane protein</topology>
    </subcellularLocation>
</comment>
<dbReference type="GO" id="GO:0006627">
    <property type="term" value="P:protein processing involved in protein targeting to mitochondrion"/>
    <property type="evidence" value="ECO:0007669"/>
    <property type="project" value="InterPro"/>
</dbReference>
<evidence type="ECO:0000256" key="2">
    <source>
        <dbReference type="ARBA" id="ARBA00007066"/>
    </source>
</evidence>
<comment type="similarity">
    <text evidence="2">Belongs to the peptidase S26 family. IMP2 subfamily.</text>
</comment>
<dbReference type="FunCoup" id="A0A165HDE0">
    <property type="interactions" value="339"/>
</dbReference>
<proteinExistence type="inferred from homology"/>
<sequence length="227" mass="25977">MFRARSIFQLFNDTLKKRPLSSFANARQESQSQATRPSVFSGSAWYTWAFITWVPVFVFLHEHVYDLMWVRGPSMAPALSPDFHATGRRDVVGVNMWDAKANLERGMIVAFRSPRNPERIALKRIIGLEGDIVMARNRYPFPRETVPQGHVWVEGADQARSLDSNDYGPIYQEYQERKGGAQALTCLITGQVTRILWPPSRMGKISNDRSWRRRVLSIGIPPGFVHD</sequence>
<dbReference type="EMBL" id="KV407457">
    <property type="protein sequence ID" value="KZF23339.1"/>
    <property type="molecule type" value="Genomic_DNA"/>
</dbReference>
<evidence type="ECO:0000256" key="6">
    <source>
        <dbReference type="ARBA" id="ARBA00022792"/>
    </source>
</evidence>
<keyword evidence="4" id="KW-0645">Protease</keyword>
<evidence type="ECO:0000256" key="5">
    <source>
        <dbReference type="ARBA" id="ARBA00022692"/>
    </source>
</evidence>
<dbReference type="PANTHER" id="PTHR46041">
    <property type="entry name" value="MITOCHONDRIAL INNER MEMBRANE PROTEASE SUBUNIT 2"/>
    <property type="match status" value="1"/>
</dbReference>
<dbReference type="RefSeq" id="XP_018188894.1">
    <property type="nucleotide sequence ID" value="XM_018334232.1"/>
</dbReference>
<keyword evidence="6" id="KW-0999">Mitochondrion inner membrane</keyword>
<dbReference type="OMA" id="FANARQE"/>
<dbReference type="PANTHER" id="PTHR46041:SF2">
    <property type="entry name" value="MITOCHONDRIAL INNER MEMBRANE PROTEASE SUBUNIT 2"/>
    <property type="match status" value="1"/>
</dbReference>
<evidence type="ECO:0000256" key="4">
    <source>
        <dbReference type="ARBA" id="ARBA00022670"/>
    </source>
</evidence>
<feature type="active site" evidence="11">
    <location>
        <position position="123"/>
    </location>
</feature>
<dbReference type="InterPro" id="IPR037730">
    <property type="entry name" value="IMP2"/>
</dbReference>
<organism evidence="13 14">
    <name type="scientific">Xylona heveae (strain CBS 132557 / TC161)</name>
    <dbReference type="NCBI Taxonomy" id="1328760"/>
    <lineage>
        <taxon>Eukaryota</taxon>
        <taxon>Fungi</taxon>
        <taxon>Dikarya</taxon>
        <taxon>Ascomycota</taxon>
        <taxon>Pezizomycotina</taxon>
        <taxon>Xylonomycetes</taxon>
        <taxon>Xylonales</taxon>
        <taxon>Xylonaceae</taxon>
        <taxon>Xylona</taxon>
    </lineage>
</organism>
<feature type="domain" description="Peptidase S26" evidence="12">
    <location>
        <begin position="48"/>
        <end position="137"/>
    </location>
</feature>
<dbReference type="GO" id="GO:0004252">
    <property type="term" value="F:serine-type endopeptidase activity"/>
    <property type="evidence" value="ECO:0007669"/>
    <property type="project" value="InterPro"/>
</dbReference>
<dbReference type="STRING" id="1328760.A0A165HDE0"/>
<dbReference type="GeneID" id="28899369"/>
<reference evidence="13 14" key="1">
    <citation type="journal article" date="2016" name="Fungal Biol.">
        <title>The genome of Xylona heveae provides a window into fungal endophytism.</title>
        <authorList>
            <person name="Gazis R."/>
            <person name="Kuo A."/>
            <person name="Riley R."/>
            <person name="LaButti K."/>
            <person name="Lipzen A."/>
            <person name="Lin J."/>
            <person name="Amirebrahimi M."/>
            <person name="Hesse C.N."/>
            <person name="Spatafora J.W."/>
            <person name="Henrissat B."/>
            <person name="Hainaut M."/>
            <person name="Grigoriev I.V."/>
            <person name="Hibbett D.S."/>
        </authorList>
    </citation>
    <scope>NUCLEOTIDE SEQUENCE [LARGE SCALE GENOMIC DNA]</scope>
    <source>
        <strain evidence="13 14">TC161</strain>
    </source>
</reference>
<evidence type="ECO:0000313" key="13">
    <source>
        <dbReference type="EMBL" id="KZF23339.1"/>
    </source>
</evidence>
<dbReference type="AlphaFoldDB" id="A0A165HDE0"/>
<evidence type="ECO:0000256" key="10">
    <source>
        <dbReference type="ARBA" id="ARBA00023136"/>
    </source>
</evidence>
<evidence type="ECO:0000256" key="8">
    <source>
        <dbReference type="ARBA" id="ARBA00022989"/>
    </source>
</evidence>
<name>A0A165HDE0_XYLHT</name>
<dbReference type="GO" id="GO:0006465">
    <property type="term" value="P:signal peptide processing"/>
    <property type="evidence" value="ECO:0007669"/>
    <property type="project" value="InterPro"/>
</dbReference>
<dbReference type="Pfam" id="PF10502">
    <property type="entry name" value="Peptidase_S26"/>
    <property type="match status" value="1"/>
</dbReference>
<keyword evidence="5" id="KW-0812">Transmembrane</keyword>
<dbReference type="OrthoDB" id="9996127at2759"/>
<dbReference type="PRINTS" id="PR00727">
    <property type="entry name" value="LEADERPTASE"/>
</dbReference>
<gene>
    <name evidence="13" type="ORF">L228DRAFT_260180</name>
</gene>
<evidence type="ECO:0000313" key="14">
    <source>
        <dbReference type="Proteomes" id="UP000076632"/>
    </source>
</evidence>